<dbReference type="VEuPathDB" id="CryptoDB:Cvel_20809"/>
<dbReference type="EMBL" id="CDMZ01000995">
    <property type="protein sequence ID" value="CEM25364.1"/>
    <property type="molecule type" value="Genomic_DNA"/>
</dbReference>
<proteinExistence type="predicted"/>
<accession>A0A0G4G920</accession>
<sequence>MSGEILETFEKVALFVDRVDELHHVSVVDATKNRHDVFGKSFAVAEELVMLLGGGMRKKEESVSEVELKAIHQTKAPKCVIMRLSGSALVVTLLATAALCAPGVSHLRKLQEAAEAAPEGPHIGLVDNTGTETAYPDESVGDEWFTDFAADILRESPEEAERLSSLTERERSEIALNGTLEAASCNWYALACINNNVRLNVNYKYKWGNGPWRSDRVNEGWLVGHYHRYDHCNENKSPKLVVEFDGDLTGGFTWKKYLLNKYASPHKNCHEGGKQYCFEYVASSGLLEIDLFQC</sequence>
<gene>
    <name evidence="1" type="ORF">Cvel_20809</name>
</gene>
<reference evidence="1" key="1">
    <citation type="submission" date="2014-11" db="EMBL/GenBank/DDBJ databases">
        <authorList>
            <person name="Otto D Thomas"/>
            <person name="Naeem Raeece"/>
        </authorList>
    </citation>
    <scope>NUCLEOTIDE SEQUENCE</scope>
</reference>
<evidence type="ECO:0000313" key="1">
    <source>
        <dbReference type="EMBL" id="CEM25364.1"/>
    </source>
</evidence>
<name>A0A0G4G920_9ALVE</name>
<organism evidence="1">
    <name type="scientific">Chromera velia CCMP2878</name>
    <dbReference type="NCBI Taxonomy" id="1169474"/>
    <lineage>
        <taxon>Eukaryota</taxon>
        <taxon>Sar</taxon>
        <taxon>Alveolata</taxon>
        <taxon>Colpodellida</taxon>
        <taxon>Chromeraceae</taxon>
        <taxon>Chromera</taxon>
    </lineage>
</organism>
<dbReference type="AlphaFoldDB" id="A0A0G4G920"/>
<protein>
    <submittedName>
        <fullName evidence="1">Uncharacterized protein</fullName>
    </submittedName>
</protein>